<comment type="caution">
    <text evidence="2">The sequence shown here is derived from an EMBL/GenBank/DDBJ whole genome shotgun (WGS) entry which is preliminary data.</text>
</comment>
<organism evidence="2 3">
    <name type="scientific">Nocardiopsis mwathae</name>
    <dbReference type="NCBI Taxonomy" id="1472723"/>
    <lineage>
        <taxon>Bacteria</taxon>
        <taxon>Bacillati</taxon>
        <taxon>Actinomycetota</taxon>
        <taxon>Actinomycetes</taxon>
        <taxon>Streptosporangiales</taxon>
        <taxon>Nocardiopsidaceae</taxon>
        <taxon>Nocardiopsis</taxon>
    </lineage>
</organism>
<gene>
    <name evidence="2" type="ORF">HNR23_003617</name>
</gene>
<keyword evidence="3" id="KW-1185">Reference proteome</keyword>
<feature type="transmembrane region" description="Helical" evidence="1">
    <location>
        <begin position="178"/>
        <end position="197"/>
    </location>
</feature>
<name>A0A7W9YK74_9ACTN</name>
<sequence>MTISPLYLFIAIAVLTAAGVVIVRRFGFKPHEDGGAIGSLVIPCLLSIYLIAVAMGIVIGWENNRQAADDVVAEATSATDLYWSTATFPENSGEQIRRELRTYVETVIRNDWPEMRHGELSAAGDAALDRLRASVAELPTLDQADALDRMVARQEVSGLVDKRIERADSAQDHIPRTLLAITAVTALAIAVLPFGMGGARSRAGVFWSVTNMLVVASTVLALLFLDNPYSGLIPVDSEPLEEALAGFDRIDQAIGRL</sequence>
<dbReference type="Pfam" id="PF14023">
    <property type="entry name" value="Bestrophin-like"/>
    <property type="match status" value="1"/>
</dbReference>
<dbReference type="AlphaFoldDB" id="A0A7W9YK74"/>
<keyword evidence="1" id="KW-0472">Membrane</keyword>
<evidence type="ECO:0000313" key="2">
    <source>
        <dbReference type="EMBL" id="MBB6173557.1"/>
    </source>
</evidence>
<proteinExistence type="predicted"/>
<dbReference type="InterPro" id="IPR025333">
    <property type="entry name" value="DUF4239"/>
</dbReference>
<feature type="transmembrane region" description="Helical" evidence="1">
    <location>
        <begin position="204"/>
        <end position="225"/>
    </location>
</feature>
<evidence type="ECO:0000313" key="3">
    <source>
        <dbReference type="Proteomes" id="UP000546642"/>
    </source>
</evidence>
<feature type="transmembrane region" description="Helical" evidence="1">
    <location>
        <begin position="35"/>
        <end position="61"/>
    </location>
</feature>
<evidence type="ECO:0000256" key="1">
    <source>
        <dbReference type="SAM" id="Phobius"/>
    </source>
</evidence>
<feature type="transmembrane region" description="Helical" evidence="1">
    <location>
        <begin position="6"/>
        <end position="23"/>
    </location>
</feature>
<evidence type="ECO:0008006" key="4">
    <source>
        <dbReference type="Google" id="ProtNLM"/>
    </source>
</evidence>
<dbReference type="Proteomes" id="UP000546642">
    <property type="component" value="Unassembled WGS sequence"/>
</dbReference>
<keyword evidence="1" id="KW-0812">Transmembrane</keyword>
<keyword evidence="1" id="KW-1133">Transmembrane helix</keyword>
<protein>
    <recommendedName>
        <fullName evidence="4">DUF4239 domain-containing protein</fullName>
    </recommendedName>
</protein>
<reference evidence="2 3" key="1">
    <citation type="submission" date="2020-08" db="EMBL/GenBank/DDBJ databases">
        <title>Sequencing the genomes of 1000 actinobacteria strains.</title>
        <authorList>
            <person name="Klenk H.-P."/>
        </authorList>
    </citation>
    <scope>NUCLEOTIDE SEQUENCE [LARGE SCALE GENOMIC DNA]</scope>
    <source>
        <strain evidence="2 3">DSM 46659</strain>
    </source>
</reference>
<dbReference type="EMBL" id="JACHDS010000001">
    <property type="protein sequence ID" value="MBB6173557.1"/>
    <property type="molecule type" value="Genomic_DNA"/>
</dbReference>
<dbReference type="RefSeq" id="WP_246421795.1">
    <property type="nucleotide sequence ID" value="NZ_JACHDS010000001.1"/>
</dbReference>
<accession>A0A7W9YK74</accession>